<feature type="binding site" evidence="8">
    <location>
        <begin position="9"/>
        <end position="11"/>
    </location>
    <ligand>
        <name>GTP</name>
        <dbReference type="ChEBI" id="CHEBI:37565"/>
    </ligand>
</feature>
<dbReference type="GO" id="GO:0061603">
    <property type="term" value="F:molybdenum cofactor guanylyltransferase activity"/>
    <property type="evidence" value="ECO:0007669"/>
    <property type="project" value="UniProtKB-EC"/>
</dbReference>
<feature type="binding site" evidence="8">
    <location>
        <position position="21"/>
    </location>
    <ligand>
        <name>GTP</name>
        <dbReference type="ChEBI" id="CHEBI:37565"/>
    </ligand>
</feature>
<evidence type="ECO:0000256" key="2">
    <source>
        <dbReference type="ARBA" id="ARBA00022679"/>
    </source>
</evidence>
<dbReference type="InterPro" id="IPR013482">
    <property type="entry name" value="Molybde_CF_guanTrfase"/>
</dbReference>
<evidence type="ECO:0000256" key="5">
    <source>
        <dbReference type="ARBA" id="ARBA00022842"/>
    </source>
</evidence>
<dbReference type="HAMAP" id="MF_00316">
    <property type="entry name" value="MobA"/>
    <property type="match status" value="1"/>
</dbReference>
<keyword evidence="2 8" id="KW-0808">Transferase</keyword>
<dbReference type="RefSeq" id="WP_089532407.1">
    <property type="nucleotide sequence ID" value="NZ_CP022437.1"/>
</dbReference>
<keyword evidence="1 8" id="KW-0963">Cytoplasm</keyword>
<evidence type="ECO:0000256" key="3">
    <source>
        <dbReference type="ARBA" id="ARBA00022723"/>
    </source>
</evidence>
<keyword evidence="3 8" id="KW-0479">Metal-binding</keyword>
<feature type="binding site" evidence="8">
    <location>
        <position position="66"/>
    </location>
    <ligand>
        <name>GTP</name>
        <dbReference type="ChEBI" id="CHEBI:37565"/>
    </ligand>
</feature>
<dbReference type="InterPro" id="IPR025877">
    <property type="entry name" value="MobA-like_NTP_Trfase"/>
</dbReference>
<dbReference type="CDD" id="cd02503">
    <property type="entry name" value="MobA"/>
    <property type="match status" value="1"/>
</dbReference>
<proteinExistence type="inferred from homology"/>
<keyword evidence="4 8" id="KW-0547">Nucleotide-binding</keyword>
<dbReference type="InterPro" id="IPR029044">
    <property type="entry name" value="Nucleotide-diphossugar_trans"/>
</dbReference>
<dbReference type="EMBL" id="CP022437">
    <property type="protein sequence ID" value="ASN05558.1"/>
    <property type="molecule type" value="Genomic_DNA"/>
</dbReference>
<organism evidence="10 11">
    <name type="scientific">Virgibacillus necropolis</name>
    <dbReference type="NCBI Taxonomy" id="163877"/>
    <lineage>
        <taxon>Bacteria</taxon>
        <taxon>Bacillati</taxon>
        <taxon>Bacillota</taxon>
        <taxon>Bacilli</taxon>
        <taxon>Bacillales</taxon>
        <taxon>Bacillaceae</taxon>
        <taxon>Virgibacillus</taxon>
    </lineage>
</organism>
<dbReference type="GO" id="GO:0046872">
    <property type="term" value="F:metal ion binding"/>
    <property type="evidence" value="ECO:0007669"/>
    <property type="project" value="UniProtKB-KW"/>
</dbReference>
<protein>
    <recommendedName>
        <fullName evidence="8">Probable molybdenum cofactor guanylyltransferase</fullName>
        <shortName evidence="8">MoCo guanylyltransferase</shortName>
        <ecNumber evidence="8">2.7.7.77</ecNumber>
    </recommendedName>
    <alternativeName>
        <fullName evidence="8">GTP:molybdopterin guanylyltransferase</fullName>
    </alternativeName>
    <alternativeName>
        <fullName evidence="8">Mo-MPT guanylyltransferase</fullName>
    </alternativeName>
    <alternativeName>
        <fullName evidence="8">Molybdopterin guanylyltransferase</fullName>
    </alternativeName>
    <alternativeName>
        <fullName evidence="8">Molybdopterin-guanine dinucleotide synthase</fullName>
        <shortName evidence="8">MGD synthase</shortName>
    </alternativeName>
</protein>
<evidence type="ECO:0000259" key="9">
    <source>
        <dbReference type="Pfam" id="PF12804"/>
    </source>
</evidence>
<dbReference type="EC" id="2.7.7.77" evidence="8"/>
<dbReference type="PANTHER" id="PTHR19136">
    <property type="entry name" value="MOLYBDENUM COFACTOR GUANYLYLTRANSFERASE"/>
    <property type="match status" value="1"/>
</dbReference>
<feature type="binding site" evidence="8">
    <location>
        <position position="49"/>
    </location>
    <ligand>
        <name>GTP</name>
        <dbReference type="ChEBI" id="CHEBI:37565"/>
    </ligand>
</feature>
<keyword evidence="10" id="KW-0548">Nucleotidyltransferase</keyword>
<keyword evidence="5 8" id="KW-0460">Magnesium</keyword>
<dbReference type="PANTHER" id="PTHR19136:SF81">
    <property type="entry name" value="MOLYBDENUM COFACTOR GUANYLYLTRANSFERASE"/>
    <property type="match status" value="1"/>
</dbReference>
<reference evidence="10 11" key="1">
    <citation type="journal article" date="2003" name="Int. J. Syst. Evol. Microbiol.">
        <title>Virgibacillus carmonensis sp. nov., Virgibacillus necropolis sp. nov. and Virgibacillus picturae sp. nov., three novel species isolated from deteriorated mural paintings, transfer of the species of the genus salibacillus to Virgibacillus, as Virgibacillus marismortui comb. nov. and Virgibacillus salexigens comb. nov., and emended description of the genus Virgibacillus.</title>
        <authorList>
            <person name="Heyrman J."/>
            <person name="Logan N.A."/>
            <person name="Busse H.J."/>
            <person name="Balcaen A."/>
            <person name="Lebbe L."/>
            <person name="Rodriguez-Diaz M."/>
            <person name="Swings J."/>
            <person name="De Vos P."/>
        </authorList>
    </citation>
    <scope>NUCLEOTIDE SEQUENCE [LARGE SCALE GENOMIC DNA]</scope>
    <source>
        <strain evidence="10 11">LMG 19488</strain>
    </source>
</reference>
<name>A0A221MCZ4_9BACI</name>
<evidence type="ECO:0000256" key="7">
    <source>
        <dbReference type="ARBA" id="ARBA00023150"/>
    </source>
</evidence>
<evidence type="ECO:0000313" key="11">
    <source>
        <dbReference type="Proteomes" id="UP000204391"/>
    </source>
</evidence>
<dbReference type="KEGG" id="vne:CFK40_11320"/>
<evidence type="ECO:0000256" key="8">
    <source>
        <dbReference type="HAMAP-Rule" id="MF_00316"/>
    </source>
</evidence>
<dbReference type="Proteomes" id="UP000204391">
    <property type="component" value="Chromosome"/>
</dbReference>
<comment type="function">
    <text evidence="8">Transfers a GMP moiety from GTP to Mo-molybdopterin (Mo-MPT) cofactor (Moco or molybdenum cofactor) to form Mo-molybdopterin guanine dinucleotide (Mo-MGD) cofactor.</text>
</comment>
<evidence type="ECO:0000256" key="6">
    <source>
        <dbReference type="ARBA" id="ARBA00023134"/>
    </source>
</evidence>
<dbReference type="Gene3D" id="3.90.550.10">
    <property type="entry name" value="Spore Coat Polysaccharide Biosynthesis Protein SpsA, Chain A"/>
    <property type="match status" value="1"/>
</dbReference>
<dbReference type="Pfam" id="PF12804">
    <property type="entry name" value="NTP_transf_3"/>
    <property type="match status" value="1"/>
</dbReference>
<feature type="binding site" evidence="8">
    <location>
        <position position="95"/>
    </location>
    <ligand>
        <name>GTP</name>
        <dbReference type="ChEBI" id="CHEBI:37565"/>
    </ligand>
</feature>
<dbReference type="OrthoDB" id="9788394at2"/>
<dbReference type="GO" id="GO:0006777">
    <property type="term" value="P:Mo-molybdopterin cofactor biosynthetic process"/>
    <property type="evidence" value="ECO:0007669"/>
    <property type="project" value="UniProtKB-KW"/>
</dbReference>
<dbReference type="SUPFAM" id="SSF53448">
    <property type="entry name" value="Nucleotide-diphospho-sugar transferases"/>
    <property type="match status" value="1"/>
</dbReference>
<accession>A0A221MCZ4</accession>
<evidence type="ECO:0000256" key="4">
    <source>
        <dbReference type="ARBA" id="ARBA00022741"/>
    </source>
</evidence>
<comment type="subcellular location">
    <subcellularLocation>
        <location evidence="8">Cytoplasm</location>
    </subcellularLocation>
</comment>
<dbReference type="GO" id="GO:0005525">
    <property type="term" value="F:GTP binding"/>
    <property type="evidence" value="ECO:0007669"/>
    <property type="project" value="UniProtKB-UniRule"/>
</dbReference>
<dbReference type="AlphaFoldDB" id="A0A221MCZ4"/>
<evidence type="ECO:0000313" key="10">
    <source>
        <dbReference type="EMBL" id="ASN05558.1"/>
    </source>
</evidence>
<dbReference type="GO" id="GO:0005737">
    <property type="term" value="C:cytoplasm"/>
    <property type="evidence" value="ECO:0007669"/>
    <property type="project" value="UniProtKB-SubCell"/>
</dbReference>
<gene>
    <name evidence="8" type="primary">mobA</name>
    <name evidence="10" type="ORF">CFK40_11320</name>
</gene>
<feature type="domain" description="MobA-like NTP transferase" evidence="9">
    <location>
        <begin position="7"/>
        <end position="154"/>
    </location>
</feature>
<comment type="catalytic activity">
    <reaction evidence="8">
        <text>Mo-molybdopterin + GTP + H(+) = Mo-molybdopterin guanine dinucleotide + diphosphate</text>
        <dbReference type="Rhea" id="RHEA:34243"/>
        <dbReference type="ChEBI" id="CHEBI:15378"/>
        <dbReference type="ChEBI" id="CHEBI:33019"/>
        <dbReference type="ChEBI" id="CHEBI:37565"/>
        <dbReference type="ChEBI" id="CHEBI:71302"/>
        <dbReference type="ChEBI" id="CHEBI:71310"/>
        <dbReference type="EC" id="2.7.7.77"/>
    </reaction>
</comment>
<evidence type="ECO:0000256" key="1">
    <source>
        <dbReference type="ARBA" id="ARBA00022490"/>
    </source>
</evidence>
<keyword evidence="11" id="KW-1185">Reference proteome</keyword>
<comment type="cofactor">
    <cofactor evidence="8">
        <name>Mg(2+)</name>
        <dbReference type="ChEBI" id="CHEBI:18420"/>
    </cofactor>
</comment>
<keyword evidence="6 8" id="KW-0342">GTP-binding</keyword>
<feature type="binding site" evidence="8">
    <location>
        <position position="95"/>
    </location>
    <ligand>
        <name>Mg(2+)</name>
        <dbReference type="ChEBI" id="CHEBI:18420"/>
    </ligand>
</feature>
<keyword evidence="7 8" id="KW-0501">Molybdenum cofactor biosynthesis</keyword>
<sequence>MMKICSVILAGGQSTRMGTNKSFLPLQNKTVIEYIVDEMQSISDVMVINSNEPASYSFLGLPVIQDRYINSGPLAGLEAVLSQVDAEIFFVSACDTPFINHHIYLYLLDQLEGFDAVIPIYKGKMHPLSGIYRNTIVPPLQNQLDNEERKVRLLFDHVHVNYIDEFANISNKDLEKHFFNMNNQTQYEEAKRL</sequence>
<comment type="similarity">
    <text evidence="8">Belongs to the MobA family.</text>
</comment>
<comment type="domain">
    <text evidence="8">The N-terminal domain determines nucleotide recognition and specific binding, while the C-terminal domain determines the specific binding to the target protein.</text>
</comment>